<dbReference type="Gene3D" id="3.30.70.330">
    <property type="match status" value="2"/>
</dbReference>
<dbReference type="InterPro" id="IPR035979">
    <property type="entry name" value="RBD_domain_sf"/>
</dbReference>
<evidence type="ECO:0000313" key="6">
    <source>
        <dbReference type="Proteomes" id="UP001437256"/>
    </source>
</evidence>
<dbReference type="PROSITE" id="PS50102">
    <property type="entry name" value="RRM"/>
    <property type="match status" value="2"/>
</dbReference>
<dbReference type="EMBL" id="JBBXMP010000529">
    <property type="protein sequence ID" value="KAL0057462.1"/>
    <property type="molecule type" value="Genomic_DNA"/>
</dbReference>
<evidence type="ECO:0000256" key="1">
    <source>
        <dbReference type="ARBA" id="ARBA00022884"/>
    </source>
</evidence>
<evidence type="ECO:0000313" key="5">
    <source>
        <dbReference type="EMBL" id="KAL0057462.1"/>
    </source>
</evidence>
<accession>A0ABR2ZAG6</accession>
<dbReference type="InterPro" id="IPR012677">
    <property type="entry name" value="Nucleotide-bd_a/b_plait_sf"/>
</dbReference>
<feature type="compositionally biased region" description="Basic residues" evidence="3">
    <location>
        <begin position="217"/>
        <end position="227"/>
    </location>
</feature>
<dbReference type="Proteomes" id="UP001437256">
    <property type="component" value="Unassembled WGS sequence"/>
</dbReference>
<feature type="region of interest" description="Disordered" evidence="3">
    <location>
        <begin position="196"/>
        <end position="227"/>
    </location>
</feature>
<keyword evidence="1 2" id="KW-0694">RNA-binding</keyword>
<organism evidence="5 6">
    <name type="scientific">Marasmius tenuissimus</name>
    <dbReference type="NCBI Taxonomy" id="585030"/>
    <lineage>
        <taxon>Eukaryota</taxon>
        <taxon>Fungi</taxon>
        <taxon>Dikarya</taxon>
        <taxon>Basidiomycota</taxon>
        <taxon>Agaricomycotina</taxon>
        <taxon>Agaricomycetes</taxon>
        <taxon>Agaricomycetidae</taxon>
        <taxon>Agaricales</taxon>
        <taxon>Marasmiineae</taxon>
        <taxon>Marasmiaceae</taxon>
        <taxon>Marasmius</taxon>
    </lineage>
</organism>
<evidence type="ECO:0000259" key="4">
    <source>
        <dbReference type="PROSITE" id="PS50102"/>
    </source>
</evidence>
<proteinExistence type="predicted"/>
<reference evidence="5 6" key="1">
    <citation type="submission" date="2024-05" db="EMBL/GenBank/DDBJ databases">
        <title>A draft genome resource for the thread blight pathogen Marasmius tenuissimus strain MS-2.</title>
        <authorList>
            <person name="Yulfo-Soto G.E."/>
            <person name="Baruah I.K."/>
            <person name="Amoako-Attah I."/>
            <person name="Bukari Y."/>
            <person name="Meinhardt L.W."/>
            <person name="Bailey B.A."/>
            <person name="Cohen S.P."/>
        </authorList>
    </citation>
    <scope>NUCLEOTIDE SEQUENCE [LARGE SCALE GENOMIC DNA]</scope>
    <source>
        <strain evidence="5 6">MS-2</strain>
    </source>
</reference>
<dbReference type="SUPFAM" id="SSF54928">
    <property type="entry name" value="RNA-binding domain, RBD"/>
    <property type="match status" value="2"/>
</dbReference>
<feature type="compositionally biased region" description="Polar residues" evidence="3">
    <location>
        <begin position="105"/>
        <end position="116"/>
    </location>
</feature>
<feature type="domain" description="RRM" evidence="4">
    <location>
        <begin position="9"/>
        <end position="87"/>
    </location>
</feature>
<keyword evidence="6" id="KW-1185">Reference proteome</keyword>
<evidence type="ECO:0000256" key="3">
    <source>
        <dbReference type="SAM" id="MobiDB-lite"/>
    </source>
</evidence>
<dbReference type="Pfam" id="PF00076">
    <property type="entry name" value="RRM_1"/>
    <property type="match status" value="2"/>
</dbReference>
<sequence length="227" mass="24881">MAKVETKPHSLFVGQLSWNVDKDRLAQEFSLFGEVVSTSIPLDRYTGRSRGFGYVHFANDEALEKALEDMNGKEIDGRAIRVDKSTGPPTRESKDAAGREKRDQTSGNATSPPSTTLFIGNLPFATTEDGLSDIFSEWEVRSARIPTYWDTGRSKGFGYVEFESLDGAKGAFEAMQGLELDGRVIRLDFSEPKDQLASGGGRGWTRGGGGFGGHSGRSWRGRGRGRY</sequence>
<dbReference type="InterPro" id="IPR052462">
    <property type="entry name" value="SLIRP/GR-RBP-like"/>
</dbReference>
<feature type="region of interest" description="Disordered" evidence="3">
    <location>
        <begin position="77"/>
        <end position="116"/>
    </location>
</feature>
<comment type="caution">
    <text evidence="5">The sequence shown here is derived from an EMBL/GenBank/DDBJ whole genome shotgun (WGS) entry which is preliminary data.</text>
</comment>
<dbReference type="InterPro" id="IPR000504">
    <property type="entry name" value="RRM_dom"/>
</dbReference>
<gene>
    <name evidence="5" type="primary">NSR1_2</name>
    <name evidence="5" type="ORF">AAF712_015896</name>
</gene>
<feature type="compositionally biased region" description="Basic and acidic residues" evidence="3">
    <location>
        <begin position="91"/>
        <end position="104"/>
    </location>
</feature>
<name>A0ABR2ZAG6_9AGAR</name>
<evidence type="ECO:0000256" key="2">
    <source>
        <dbReference type="PROSITE-ProRule" id="PRU00176"/>
    </source>
</evidence>
<feature type="compositionally biased region" description="Gly residues" evidence="3">
    <location>
        <begin position="198"/>
        <end position="215"/>
    </location>
</feature>
<dbReference type="PANTHER" id="PTHR48027">
    <property type="entry name" value="HETEROGENEOUS NUCLEAR RIBONUCLEOPROTEIN 87F-RELATED"/>
    <property type="match status" value="1"/>
</dbReference>
<feature type="domain" description="RRM" evidence="4">
    <location>
        <begin position="115"/>
        <end position="192"/>
    </location>
</feature>
<protein>
    <submittedName>
        <fullName evidence="5">Nuclear localization sequence binding protein</fullName>
    </submittedName>
</protein>
<dbReference type="SMART" id="SM00360">
    <property type="entry name" value="RRM"/>
    <property type="match status" value="2"/>
</dbReference>